<name>A0AAE0EY29_9CHLO</name>
<keyword evidence="1" id="KW-0472">Membrane</keyword>
<keyword evidence="3" id="KW-1185">Reference proteome</keyword>
<keyword evidence="1" id="KW-0812">Transmembrane</keyword>
<comment type="caution">
    <text evidence="2">The sequence shown here is derived from an EMBL/GenBank/DDBJ whole genome shotgun (WGS) entry which is preliminary data.</text>
</comment>
<evidence type="ECO:0000313" key="3">
    <source>
        <dbReference type="Proteomes" id="UP001190700"/>
    </source>
</evidence>
<keyword evidence="1" id="KW-1133">Transmembrane helix</keyword>
<evidence type="ECO:0000313" key="2">
    <source>
        <dbReference type="EMBL" id="KAK3245016.1"/>
    </source>
</evidence>
<evidence type="ECO:0000256" key="1">
    <source>
        <dbReference type="SAM" id="Phobius"/>
    </source>
</evidence>
<reference evidence="2 3" key="1">
    <citation type="journal article" date="2015" name="Genome Biol. Evol.">
        <title>Comparative Genomics of a Bacterivorous Green Alga Reveals Evolutionary Causalities and Consequences of Phago-Mixotrophic Mode of Nutrition.</title>
        <authorList>
            <person name="Burns J.A."/>
            <person name="Paasch A."/>
            <person name="Narechania A."/>
            <person name="Kim E."/>
        </authorList>
    </citation>
    <scope>NUCLEOTIDE SEQUENCE [LARGE SCALE GENOMIC DNA]</scope>
    <source>
        <strain evidence="2 3">PLY_AMNH</strain>
    </source>
</reference>
<accession>A0AAE0EY29</accession>
<organism evidence="2 3">
    <name type="scientific">Cymbomonas tetramitiformis</name>
    <dbReference type="NCBI Taxonomy" id="36881"/>
    <lineage>
        <taxon>Eukaryota</taxon>
        <taxon>Viridiplantae</taxon>
        <taxon>Chlorophyta</taxon>
        <taxon>Pyramimonadophyceae</taxon>
        <taxon>Pyramimonadales</taxon>
        <taxon>Pyramimonadaceae</taxon>
        <taxon>Cymbomonas</taxon>
    </lineage>
</organism>
<dbReference type="AlphaFoldDB" id="A0AAE0EY29"/>
<proteinExistence type="predicted"/>
<gene>
    <name evidence="2" type="ORF">CYMTET_45397</name>
</gene>
<feature type="transmembrane region" description="Helical" evidence="1">
    <location>
        <begin position="20"/>
        <end position="41"/>
    </location>
</feature>
<dbReference type="EMBL" id="LGRX02031120">
    <property type="protein sequence ID" value="KAK3245016.1"/>
    <property type="molecule type" value="Genomic_DNA"/>
</dbReference>
<dbReference type="Proteomes" id="UP001190700">
    <property type="component" value="Unassembled WGS sequence"/>
</dbReference>
<protein>
    <submittedName>
        <fullName evidence="2">Uncharacterized protein</fullName>
    </submittedName>
</protein>
<sequence length="142" mass="15826">MSSQLSHKTILLRKPKKICIFKFGYGSCFNPFAMLCFIRWICRAGKGFPYPITFNHLNACKAEGFYSKGIACRPSITPENQTGSRYDESLEALIFQSFFHQALCTQVCNDGVFVCTLASDDPTNTNATAPRGTGERKGVCKF</sequence>